<evidence type="ECO:0000313" key="1">
    <source>
        <dbReference type="EMBL" id="KAA0705344.1"/>
    </source>
</evidence>
<organism evidence="1 2">
    <name type="scientific">Triplophysa tibetana</name>
    <dbReference type="NCBI Taxonomy" id="1572043"/>
    <lineage>
        <taxon>Eukaryota</taxon>
        <taxon>Metazoa</taxon>
        <taxon>Chordata</taxon>
        <taxon>Craniata</taxon>
        <taxon>Vertebrata</taxon>
        <taxon>Euteleostomi</taxon>
        <taxon>Actinopterygii</taxon>
        <taxon>Neopterygii</taxon>
        <taxon>Teleostei</taxon>
        <taxon>Ostariophysi</taxon>
        <taxon>Cypriniformes</taxon>
        <taxon>Nemacheilidae</taxon>
        <taxon>Triplophysa</taxon>
    </lineage>
</organism>
<name>A0A5A9N5R1_9TELE</name>
<sequence>MMLNSALMSHNAGAISHQNPCRFEAEERELDKSRGKGVFVIGEKGGKRREPAMPARAMFCTVEVCVGGRWVVVQMENLGEQCTLGAGVTSALSCQQRAKLSQDFLSCPEVQVAVPVTLDANVHFAPLRAPGRRQRSARSVTLSAAVVTVTTGTLPIYTSSTLKACKVPSIQAARAVGVRRNGVIIPSRDFKDPTLSYSPHPPRVSTPYPKTPHRRPLTLMQYVIPRAAGTLEQC</sequence>
<dbReference type="EMBL" id="SOYY01000021">
    <property type="protein sequence ID" value="KAA0705344.1"/>
    <property type="molecule type" value="Genomic_DNA"/>
</dbReference>
<proteinExistence type="predicted"/>
<reference evidence="1 2" key="1">
    <citation type="journal article" date="2019" name="Mol. Ecol. Resour.">
        <title>Chromosome-level genome assembly of Triplophysa tibetana, a fish adapted to the harsh high-altitude environment of the Tibetan Plateau.</title>
        <authorList>
            <person name="Yang X."/>
            <person name="Liu H."/>
            <person name="Ma Z."/>
            <person name="Zou Y."/>
            <person name="Zou M."/>
            <person name="Mao Y."/>
            <person name="Li X."/>
            <person name="Wang H."/>
            <person name="Chen T."/>
            <person name="Wang W."/>
            <person name="Yang R."/>
        </authorList>
    </citation>
    <scope>NUCLEOTIDE SEQUENCE [LARGE SCALE GENOMIC DNA]</scope>
    <source>
        <strain evidence="1">TTIB1903HZAU</strain>
        <tissue evidence="1">Muscle</tissue>
    </source>
</reference>
<comment type="caution">
    <text evidence="1">The sequence shown here is derived from an EMBL/GenBank/DDBJ whole genome shotgun (WGS) entry which is preliminary data.</text>
</comment>
<gene>
    <name evidence="1" type="ORF">E1301_Tti009791</name>
</gene>
<dbReference type="AlphaFoldDB" id="A0A5A9N5R1"/>
<accession>A0A5A9N5R1</accession>
<protein>
    <submittedName>
        <fullName evidence="1">Uncharacterized protein</fullName>
    </submittedName>
</protein>
<keyword evidence="2" id="KW-1185">Reference proteome</keyword>
<evidence type="ECO:0000313" key="2">
    <source>
        <dbReference type="Proteomes" id="UP000324632"/>
    </source>
</evidence>
<dbReference type="Proteomes" id="UP000324632">
    <property type="component" value="Chromosome 21"/>
</dbReference>